<dbReference type="InterPro" id="IPR002121">
    <property type="entry name" value="HRDC_dom"/>
</dbReference>
<dbReference type="Gene3D" id="1.10.150.80">
    <property type="entry name" value="HRDC domain"/>
    <property type="match status" value="1"/>
</dbReference>
<sequence length="334" mass="38962">MEIVFLNKLSQTEEADGLGAAQVWIGEEEGVWSVGWRTTEGDGEKDSVWYEGRSWQEMLSIYRYQLALKLSEGYRPLIDGVFHEREEGGSRGLFVQKLYCYSDLHPRDDVYTELTVWRRRRAAAEHRAPYMIASNRLLKLISVFLPRNEAELFELPGMGESKVRAYGAELLAITCKGEQYRPFPLHWVMEELDAQDFINWSYRQKEQKYKLELDRFNQRQAILKGAAEGLGLEDISRQAELPRREVIEMLEVLEREGYDVDNVIRSELSGATEQEQEAIREAYQELGDRFLKPVMQRVYGDPNHGDMKLDEIYERLRLVRICYRRDEGGKQSAS</sequence>
<keyword evidence="3" id="KW-1185">Reference proteome</keyword>
<name>A0ABV5AX41_9BACL</name>
<comment type="caution">
    <text evidence="2">The sequence shown here is derived from an EMBL/GenBank/DDBJ whole genome shotgun (WGS) entry which is preliminary data.</text>
</comment>
<proteinExistence type="predicted"/>
<dbReference type="RefSeq" id="WP_375356025.1">
    <property type="nucleotide sequence ID" value="NZ_JBHHMI010000011.1"/>
</dbReference>
<protein>
    <submittedName>
        <fullName evidence="2">HRDC domain-containing protein</fullName>
    </submittedName>
</protein>
<dbReference type="PROSITE" id="PS50967">
    <property type="entry name" value="HRDC"/>
    <property type="match status" value="1"/>
</dbReference>
<dbReference type="Proteomes" id="UP001580346">
    <property type="component" value="Unassembled WGS sequence"/>
</dbReference>
<evidence type="ECO:0000313" key="2">
    <source>
        <dbReference type="EMBL" id="MFB5267969.1"/>
    </source>
</evidence>
<dbReference type="Pfam" id="PF00570">
    <property type="entry name" value="HRDC"/>
    <property type="match status" value="1"/>
</dbReference>
<evidence type="ECO:0000259" key="1">
    <source>
        <dbReference type="PROSITE" id="PS50967"/>
    </source>
</evidence>
<dbReference type="InterPro" id="IPR010997">
    <property type="entry name" value="HRDC-like_sf"/>
</dbReference>
<dbReference type="EMBL" id="JBHHMI010000011">
    <property type="protein sequence ID" value="MFB5267969.1"/>
    <property type="molecule type" value="Genomic_DNA"/>
</dbReference>
<reference evidence="2 3" key="1">
    <citation type="submission" date="2024-09" db="EMBL/GenBank/DDBJ databases">
        <title>Paenibacillus zeirhizospherea sp. nov., isolated from surface of the maize (Zea mays) roots in a horticulture field, Hungary.</title>
        <authorList>
            <person name="Marton D."/>
            <person name="Farkas M."/>
            <person name="Bedics A."/>
            <person name="Toth E."/>
            <person name="Tancsics A."/>
            <person name="Boka K."/>
            <person name="Maroti G."/>
            <person name="Kriszt B."/>
            <person name="Cserhati M."/>
        </authorList>
    </citation>
    <scope>NUCLEOTIDE SEQUENCE [LARGE SCALE GENOMIC DNA]</scope>
    <source>
        <strain evidence="2 3">KCTC 33519</strain>
    </source>
</reference>
<gene>
    <name evidence="2" type="ORF">ACE41H_14470</name>
</gene>
<dbReference type="SMART" id="SM00341">
    <property type="entry name" value="HRDC"/>
    <property type="match status" value="1"/>
</dbReference>
<organism evidence="2 3">
    <name type="scientific">Paenibacillus enshidis</name>
    <dbReference type="NCBI Taxonomy" id="1458439"/>
    <lineage>
        <taxon>Bacteria</taxon>
        <taxon>Bacillati</taxon>
        <taxon>Bacillota</taxon>
        <taxon>Bacilli</taxon>
        <taxon>Bacillales</taxon>
        <taxon>Paenibacillaceae</taxon>
        <taxon>Paenibacillus</taxon>
    </lineage>
</organism>
<dbReference type="SUPFAM" id="SSF47819">
    <property type="entry name" value="HRDC-like"/>
    <property type="match status" value="1"/>
</dbReference>
<dbReference type="InterPro" id="IPR044876">
    <property type="entry name" value="HRDC_dom_sf"/>
</dbReference>
<evidence type="ECO:0000313" key="3">
    <source>
        <dbReference type="Proteomes" id="UP001580346"/>
    </source>
</evidence>
<feature type="domain" description="HRDC" evidence="1">
    <location>
        <begin position="104"/>
        <end position="184"/>
    </location>
</feature>
<accession>A0ABV5AX41</accession>